<feature type="compositionally biased region" description="Basic and acidic residues" evidence="1">
    <location>
        <begin position="81"/>
        <end position="96"/>
    </location>
</feature>
<evidence type="ECO:0000256" key="1">
    <source>
        <dbReference type="SAM" id="MobiDB-lite"/>
    </source>
</evidence>
<evidence type="ECO:0000313" key="3">
    <source>
        <dbReference type="RefSeq" id="XP_016938694.3"/>
    </source>
</evidence>
<dbReference type="Proteomes" id="UP001652628">
    <property type="component" value="Chromosome X"/>
</dbReference>
<dbReference type="AlphaFoldDB" id="A0AB39ZP00"/>
<reference evidence="3" key="1">
    <citation type="submission" date="2025-08" db="UniProtKB">
        <authorList>
            <consortium name="RefSeq"/>
        </authorList>
    </citation>
    <scope>IDENTIFICATION</scope>
</reference>
<gene>
    <name evidence="3" type="primary">LOC108016532</name>
</gene>
<proteinExistence type="predicted"/>
<feature type="region of interest" description="Disordered" evidence="1">
    <location>
        <begin position="245"/>
        <end position="308"/>
    </location>
</feature>
<feature type="compositionally biased region" description="Low complexity" evidence="1">
    <location>
        <begin position="46"/>
        <end position="59"/>
    </location>
</feature>
<protein>
    <submittedName>
        <fullName evidence="3">Uncharacterized protein</fullName>
    </submittedName>
</protein>
<feature type="compositionally biased region" description="Basic and acidic residues" evidence="1">
    <location>
        <begin position="275"/>
        <end position="284"/>
    </location>
</feature>
<feature type="region of interest" description="Disordered" evidence="1">
    <location>
        <begin position="25"/>
        <end position="109"/>
    </location>
</feature>
<organism evidence="2 3">
    <name type="scientific">Drosophila suzukii</name>
    <name type="common">Spotted-wing drosophila fruit fly</name>
    <dbReference type="NCBI Taxonomy" id="28584"/>
    <lineage>
        <taxon>Eukaryota</taxon>
        <taxon>Metazoa</taxon>
        <taxon>Ecdysozoa</taxon>
        <taxon>Arthropoda</taxon>
        <taxon>Hexapoda</taxon>
        <taxon>Insecta</taxon>
        <taxon>Pterygota</taxon>
        <taxon>Neoptera</taxon>
        <taxon>Endopterygota</taxon>
        <taxon>Diptera</taxon>
        <taxon>Brachycera</taxon>
        <taxon>Muscomorpha</taxon>
        <taxon>Ephydroidea</taxon>
        <taxon>Drosophilidae</taxon>
        <taxon>Drosophila</taxon>
        <taxon>Sophophora</taxon>
    </lineage>
</organism>
<dbReference type="GeneID" id="108016532"/>
<evidence type="ECO:0000313" key="2">
    <source>
        <dbReference type="Proteomes" id="UP001652628"/>
    </source>
</evidence>
<accession>A0AB39ZP00</accession>
<keyword evidence="2" id="KW-1185">Reference proteome</keyword>
<feature type="compositionally biased region" description="Polar residues" evidence="1">
    <location>
        <begin position="264"/>
        <end position="274"/>
    </location>
</feature>
<dbReference type="RefSeq" id="XP_016938694.3">
    <property type="nucleotide sequence ID" value="XM_017083205.4"/>
</dbReference>
<feature type="region of interest" description="Disordered" evidence="1">
    <location>
        <begin position="147"/>
        <end position="176"/>
    </location>
</feature>
<sequence length="308" mass="34399">MNTVKDFKINSSVWMNKSYSSVLKSAPLPVPGYRGPRRFPGPPGQGKPMAPASAKSMAPRNGQRATGNGGHFEGPSNSRFSHYDQAVKEQKRERDNASMIPGRTAAPKKSEPYFASNLKYYPHLPQPRWVEDFQTFAELKKVISHGDHSQVETTMPPPPPPPAKVHKSRSKSVTPAQVYHNQAAQAPRLRYSMTRKNAGDGTENSMNNRFLPVSKHLIHQSNKQMKKPAQQDPLLAQFVARQEEVRLEDNPKKAPRRLQPGWCPSSNEEASGSSKPKDAPRSWRSEGTAHLLPKKSVAENSLKTRKEK</sequence>
<name>A0AB39ZP00_DROSZ</name>